<dbReference type="Gene3D" id="1.20.272.10">
    <property type="match status" value="1"/>
</dbReference>
<dbReference type="PANTHER" id="PTHR13779">
    <property type="entry name" value="WERNER HELICASE-INTERACTING PROTEIN 1 FAMILY MEMBER"/>
    <property type="match status" value="1"/>
</dbReference>
<dbReference type="SUPFAM" id="SSF48019">
    <property type="entry name" value="post-AAA+ oligomerization domain-like"/>
    <property type="match status" value="1"/>
</dbReference>
<dbReference type="Proteomes" id="UP001221763">
    <property type="component" value="Unassembled WGS sequence"/>
</dbReference>
<evidence type="ECO:0000313" key="5">
    <source>
        <dbReference type="Proteomes" id="UP001221763"/>
    </source>
</evidence>
<evidence type="ECO:0000259" key="3">
    <source>
        <dbReference type="SMART" id="SM00382"/>
    </source>
</evidence>
<name>A0ABT5L8L9_9MOLU</name>
<dbReference type="Pfam" id="PF05496">
    <property type="entry name" value="RuvB_N"/>
    <property type="match status" value="1"/>
</dbReference>
<dbReference type="Pfam" id="PF16193">
    <property type="entry name" value="AAA_assoc_2"/>
    <property type="match status" value="1"/>
</dbReference>
<dbReference type="InterPro" id="IPR021886">
    <property type="entry name" value="MgsA_C"/>
</dbReference>
<dbReference type="InterPro" id="IPR008921">
    <property type="entry name" value="DNA_pol3_clamp-load_cplx_C"/>
</dbReference>
<keyword evidence="5" id="KW-1185">Reference proteome</keyword>
<dbReference type="Gene3D" id="1.10.3710.10">
    <property type="entry name" value="DNA polymerase III clamp loader subunits, C-terminal domain"/>
    <property type="match status" value="1"/>
</dbReference>
<dbReference type="InterPro" id="IPR008824">
    <property type="entry name" value="RuvB-like_N"/>
</dbReference>
<evidence type="ECO:0000256" key="2">
    <source>
        <dbReference type="ARBA" id="ARBA00022840"/>
    </source>
</evidence>
<proteinExistence type="predicted"/>
<keyword evidence="2" id="KW-0067">ATP-binding</keyword>
<feature type="domain" description="AAA+ ATPase" evidence="3">
    <location>
        <begin position="40"/>
        <end position="162"/>
    </location>
</feature>
<keyword evidence="1" id="KW-0547">Nucleotide-binding</keyword>
<dbReference type="Gene3D" id="1.10.8.60">
    <property type="match status" value="1"/>
</dbReference>
<protein>
    <submittedName>
        <fullName evidence="4">Replication-associated recombination protein A</fullName>
    </submittedName>
</protein>
<dbReference type="EMBL" id="JANHJP010000002">
    <property type="protein sequence ID" value="MDC9031902.1"/>
    <property type="molecule type" value="Genomic_DNA"/>
</dbReference>
<evidence type="ECO:0000256" key="1">
    <source>
        <dbReference type="ARBA" id="ARBA00022741"/>
    </source>
</evidence>
<reference evidence="4 5" key="1">
    <citation type="journal article" date="2023" name="Plant">
        <title>Draft Genome Sequence Resource of CBPPT1, a 'Candidatus Phytoplasma trifolii'-Related Strain Associated with Potato Purple Top Disease in the Columbia Basin, U.S.A.</title>
        <authorList>
            <person name="Wei W."/>
            <person name="Shao J."/>
            <person name="Bottner-Parker K.D."/>
            <person name="Zhao Y."/>
        </authorList>
    </citation>
    <scope>NUCLEOTIDE SEQUENCE [LARGE SCALE GENOMIC DNA]</scope>
    <source>
        <strain evidence="4 5">CBPPT1</strain>
    </source>
</reference>
<dbReference type="InterPro" id="IPR051314">
    <property type="entry name" value="AAA_ATPase_RarA/MGS1/WRNIP1"/>
</dbReference>
<dbReference type="InterPro" id="IPR027417">
    <property type="entry name" value="P-loop_NTPase"/>
</dbReference>
<dbReference type="SMART" id="SM00382">
    <property type="entry name" value="AAA"/>
    <property type="match status" value="1"/>
</dbReference>
<dbReference type="SUPFAM" id="SSF52540">
    <property type="entry name" value="P-loop containing nucleoside triphosphate hydrolases"/>
    <property type="match status" value="1"/>
</dbReference>
<dbReference type="RefSeq" id="WP_273585132.1">
    <property type="nucleotide sequence ID" value="NZ_JANHJP010000002.1"/>
</dbReference>
<dbReference type="CDD" id="cd18139">
    <property type="entry name" value="HLD_clamp_RarA"/>
    <property type="match status" value="1"/>
</dbReference>
<dbReference type="PANTHER" id="PTHR13779:SF7">
    <property type="entry name" value="ATPASE WRNIP1"/>
    <property type="match status" value="1"/>
</dbReference>
<dbReference type="CDD" id="cd00009">
    <property type="entry name" value="AAA"/>
    <property type="match status" value="1"/>
</dbReference>
<evidence type="ECO:0000313" key="4">
    <source>
        <dbReference type="EMBL" id="MDC9031902.1"/>
    </source>
</evidence>
<dbReference type="Gene3D" id="3.40.50.300">
    <property type="entry name" value="P-loop containing nucleotide triphosphate hydrolases"/>
    <property type="match status" value="1"/>
</dbReference>
<dbReference type="Pfam" id="PF12002">
    <property type="entry name" value="MgsA_C"/>
    <property type="match status" value="1"/>
</dbReference>
<sequence>MFKKPLAFVLRPSTITDIIGQSHLINDQNGIISRMLKNNYASSLIFYGVPGIGKSSLAQALANDLKIEYDIFNATIDKKTKLEKIIQKALNFKKFIIIVEEIHRMNKDRQDILLQYLENGHLIMFACTTENPYFVINPSVRSRANIIKLERITIEEMLKGLNKLIINKKLPLNILKDSLLLICQFSNGDLRIAINMLELCLHLYPKEQITTKIIKQISSSANLINFKNNDEHHNLKSALQKSIRGSDVDAALHYFARLLASGDHEALLRRMLITAYEDIGLANPMIIVHVKTAIDAFRQIGLPEGRIPLGLVIIEMCLSEKSNSAYLATNKAYEDILKGNVFNIPKHLQDTSYNSASELGIGFGYKYPHDFPNDYVNQQYLPQEIKELIYYRPKLHSEYEKKINKIHKKFKQNIYFV</sequence>
<gene>
    <name evidence="4" type="ORF">M8044_000121</name>
</gene>
<dbReference type="InterPro" id="IPR003593">
    <property type="entry name" value="AAA+_ATPase"/>
</dbReference>
<dbReference type="InterPro" id="IPR032423">
    <property type="entry name" value="AAA_assoc_2"/>
</dbReference>
<comment type="caution">
    <text evidence="4">The sequence shown here is derived from an EMBL/GenBank/DDBJ whole genome shotgun (WGS) entry which is preliminary data.</text>
</comment>
<accession>A0ABT5L8L9</accession>
<organism evidence="4 5">
    <name type="scientific">Columbia Basin potato purple top phytoplasma</name>
    <dbReference type="NCBI Taxonomy" id="307134"/>
    <lineage>
        <taxon>Bacteria</taxon>
        <taxon>Bacillati</taxon>
        <taxon>Mycoplasmatota</taxon>
        <taxon>Mollicutes</taxon>
        <taxon>Acholeplasmatales</taxon>
        <taxon>Acholeplasmataceae</taxon>
        <taxon>Candidatus Phytoplasma</taxon>
        <taxon>16SrVI (Clover proliferation group)</taxon>
    </lineage>
</organism>